<evidence type="ECO:0000313" key="2">
    <source>
        <dbReference type="EMBL" id="QRR03393.1"/>
    </source>
</evidence>
<proteinExistence type="predicted"/>
<name>A0ABX7IE47_9BACT</name>
<feature type="transmembrane region" description="Helical" evidence="1">
    <location>
        <begin position="43"/>
        <end position="62"/>
    </location>
</feature>
<dbReference type="RefSeq" id="WP_204659316.1">
    <property type="nucleotide sequence ID" value="NZ_CP056775.1"/>
</dbReference>
<keyword evidence="1" id="KW-0812">Transmembrane</keyword>
<dbReference type="EMBL" id="CP056775">
    <property type="protein sequence ID" value="QRR03393.1"/>
    <property type="molecule type" value="Genomic_DNA"/>
</dbReference>
<sequence>MRASELFSLLFDNLQLFTIVYGAFLLLYFVVYKKAYWGILDPMFLTVINFAGGAFCVWLLWYMDTLKPEYGLSFIYTEIAILAGMIVSHQLPVLKVYNDKIPEFKPDEQVGTDEFEVFVFLVCCFYIVFEIVSLATVGLVIVSDSESHVTAFSDHSVLRVFISSFRSLAIVSLFYKRIVRGKKWNMLEVLTLMLLLVGVLSSGAKGAIVIFIHSYFILTFPMIRTGKMQKIKLSLPVILLIASFPVAVLIIKVGAGAESALQQLYLRFMSSGDVFLLGYYENVMNSITETSFFKYAFYPGWGTVLKNLGFDITPPRLIGSDIFEYYTNMTSGGGPNARHNFIAYYFFGLYGGIGYSFCVGLFVGYMRNIYKYVHPFKMSYATYLFFALIALKVPTLIDDINVYSNFIFWTILFLFVCYILAKVIFLILQNAHRNKVTLAPPTS</sequence>
<keyword evidence="1" id="KW-1133">Transmembrane helix</keyword>
<reference evidence="2 3" key="1">
    <citation type="submission" date="2020-06" db="EMBL/GenBank/DDBJ databases">
        <title>Dyadobacter sandarakinus sp. nov., isolated from the soil of the Arctic Yellow River Station.</title>
        <authorList>
            <person name="Zhang Y."/>
            <person name="Peng F."/>
        </authorList>
    </citation>
    <scope>NUCLEOTIDE SEQUENCE [LARGE SCALE GENOMIC DNA]</scope>
    <source>
        <strain evidence="2 3">Q3-56</strain>
    </source>
</reference>
<gene>
    <name evidence="2" type="ORF">HWI92_22015</name>
</gene>
<feature type="transmembrane region" description="Helical" evidence="1">
    <location>
        <begin position="117"/>
        <end position="142"/>
    </location>
</feature>
<feature type="transmembrane region" description="Helical" evidence="1">
    <location>
        <begin position="342"/>
        <end position="366"/>
    </location>
</feature>
<dbReference type="Proteomes" id="UP000612680">
    <property type="component" value="Chromosome"/>
</dbReference>
<organism evidence="2 3">
    <name type="scientific">Dyadobacter sandarakinus</name>
    <dbReference type="NCBI Taxonomy" id="2747268"/>
    <lineage>
        <taxon>Bacteria</taxon>
        <taxon>Pseudomonadati</taxon>
        <taxon>Bacteroidota</taxon>
        <taxon>Cytophagia</taxon>
        <taxon>Cytophagales</taxon>
        <taxon>Spirosomataceae</taxon>
        <taxon>Dyadobacter</taxon>
    </lineage>
</organism>
<evidence type="ECO:0000256" key="1">
    <source>
        <dbReference type="SAM" id="Phobius"/>
    </source>
</evidence>
<feature type="transmembrane region" description="Helical" evidence="1">
    <location>
        <begin position="378"/>
        <end position="397"/>
    </location>
</feature>
<feature type="transmembrane region" description="Helical" evidence="1">
    <location>
        <begin position="74"/>
        <end position="97"/>
    </location>
</feature>
<feature type="transmembrane region" description="Helical" evidence="1">
    <location>
        <begin position="403"/>
        <end position="428"/>
    </location>
</feature>
<evidence type="ECO:0000313" key="3">
    <source>
        <dbReference type="Proteomes" id="UP000612680"/>
    </source>
</evidence>
<feature type="transmembrane region" description="Helical" evidence="1">
    <location>
        <begin position="235"/>
        <end position="255"/>
    </location>
</feature>
<evidence type="ECO:0008006" key="4">
    <source>
        <dbReference type="Google" id="ProtNLM"/>
    </source>
</evidence>
<protein>
    <recommendedName>
        <fullName evidence="4">Oligosaccharide repeat unit polymerase</fullName>
    </recommendedName>
</protein>
<keyword evidence="3" id="KW-1185">Reference proteome</keyword>
<keyword evidence="1" id="KW-0472">Membrane</keyword>
<feature type="transmembrane region" description="Helical" evidence="1">
    <location>
        <begin position="14"/>
        <end position="31"/>
    </location>
</feature>
<accession>A0ABX7IE47</accession>